<keyword evidence="1" id="KW-0732">Signal</keyword>
<accession>A0A4Q7ZKC0</accession>
<comment type="caution">
    <text evidence="2">The sequence shown here is derived from an EMBL/GenBank/DDBJ whole genome shotgun (WGS) entry which is preliminary data.</text>
</comment>
<dbReference type="InterPro" id="IPR009003">
    <property type="entry name" value="Peptidase_S1_PA"/>
</dbReference>
<feature type="chain" id="PRO_5020945377" description="Streptogrisin C" evidence="1">
    <location>
        <begin position="30"/>
        <end position="346"/>
    </location>
</feature>
<protein>
    <recommendedName>
        <fullName evidence="4">Streptogrisin C</fullName>
    </recommendedName>
</protein>
<dbReference type="Gene3D" id="2.40.10.10">
    <property type="entry name" value="Trypsin-like serine proteases"/>
    <property type="match status" value="2"/>
</dbReference>
<dbReference type="EMBL" id="SHKY01000001">
    <property type="protein sequence ID" value="RZU51370.1"/>
    <property type="molecule type" value="Genomic_DNA"/>
</dbReference>
<organism evidence="2 3">
    <name type="scientific">Krasilnikovia cinnamomea</name>
    <dbReference type="NCBI Taxonomy" id="349313"/>
    <lineage>
        <taxon>Bacteria</taxon>
        <taxon>Bacillati</taxon>
        <taxon>Actinomycetota</taxon>
        <taxon>Actinomycetes</taxon>
        <taxon>Micromonosporales</taxon>
        <taxon>Micromonosporaceae</taxon>
        <taxon>Krasilnikovia</taxon>
    </lineage>
</organism>
<reference evidence="2 3" key="1">
    <citation type="submission" date="2019-02" db="EMBL/GenBank/DDBJ databases">
        <title>Sequencing the genomes of 1000 actinobacteria strains.</title>
        <authorList>
            <person name="Klenk H.-P."/>
        </authorList>
    </citation>
    <scope>NUCLEOTIDE SEQUENCE [LARGE SCALE GENOMIC DNA]</scope>
    <source>
        <strain evidence="2 3">DSM 45162</strain>
    </source>
</reference>
<dbReference type="AlphaFoldDB" id="A0A4Q7ZKC0"/>
<name>A0A4Q7ZKC0_9ACTN</name>
<evidence type="ECO:0000313" key="2">
    <source>
        <dbReference type="EMBL" id="RZU51370.1"/>
    </source>
</evidence>
<dbReference type="RefSeq" id="WP_130510138.1">
    <property type="nucleotide sequence ID" value="NZ_SHKY01000001.1"/>
</dbReference>
<keyword evidence="3" id="KW-1185">Reference proteome</keyword>
<dbReference type="PROSITE" id="PS51318">
    <property type="entry name" value="TAT"/>
    <property type="match status" value="1"/>
</dbReference>
<proteinExistence type="predicted"/>
<evidence type="ECO:0008006" key="4">
    <source>
        <dbReference type="Google" id="ProtNLM"/>
    </source>
</evidence>
<feature type="signal peptide" evidence="1">
    <location>
        <begin position="1"/>
        <end position="29"/>
    </location>
</feature>
<dbReference type="InterPro" id="IPR006311">
    <property type="entry name" value="TAT_signal"/>
</dbReference>
<dbReference type="Proteomes" id="UP000292564">
    <property type="component" value="Unassembled WGS sequence"/>
</dbReference>
<dbReference type="InterPro" id="IPR043504">
    <property type="entry name" value="Peptidase_S1_PA_chymotrypsin"/>
</dbReference>
<sequence>MPSTKRALVGAVVAATAALMTLSAVPAQASDGKVPVKPGARVDASLSPDRAAKAKVAASAATTAELAALQGRIARYAAANKGKYTFGSYIDANTGRIVVDTNAPDTVLASLTNLSGATLAAREAAGTLKVNRSAVRDSFSRRDDVPAYYGGGGITSGGGICSSGYAVRNGAGTVFMMTAGHCFATGATVLTESRARVYGTVSNRHLPTVTGEAYDAELIGGSSYAGRIFTGGVNSSTSTRVVAAGPAYVGYNAYCQSGRTTGETCGHTATSVNGQVCTQTGCKSPVIVYTGGVIGQPGDSGSPFYAKDTSGNAWIRGHFIAASSTTGYVEPYTVVSSRMGVSVVTS</sequence>
<gene>
    <name evidence="2" type="ORF">EV385_3197</name>
</gene>
<evidence type="ECO:0000313" key="3">
    <source>
        <dbReference type="Proteomes" id="UP000292564"/>
    </source>
</evidence>
<dbReference type="OrthoDB" id="4079607at2"/>
<evidence type="ECO:0000256" key="1">
    <source>
        <dbReference type="SAM" id="SignalP"/>
    </source>
</evidence>
<dbReference type="SUPFAM" id="SSF50494">
    <property type="entry name" value="Trypsin-like serine proteases"/>
    <property type="match status" value="1"/>
</dbReference>